<feature type="domain" description="E3 ubiquitin-protein ligase APD1-4 N-terminal" evidence="5">
    <location>
        <begin position="90"/>
        <end position="157"/>
    </location>
</feature>
<dbReference type="Pfam" id="PF13920">
    <property type="entry name" value="zf-C3HC4_3"/>
    <property type="match status" value="1"/>
</dbReference>
<keyword evidence="2" id="KW-0863">Zinc-finger</keyword>
<feature type="transmembrane region" description="Helical" evidence="4">
    <location>
        <begin position="27"/>
        <end position="51"/>
    </location>
</feature>
<keyword evidence="1" id="KW-0479">Metal-binding</keyword>
<dbReference type="InterPro" id="IPR013083">
    <property type="entry name" value="Znf_RING/FYVE/PHD"/>
</dbReference>
<reference evidence="7 8" key="1">
    <citation type="journal article" date="2024" name="G3 (Bethesda)">
        <title>Genome assembly of Hibiscus sabdariffa L. provides insights into metabolisms of medicinal natural products.</title>
        <authorList>
            <person name="Kim T."/>
        </authorList>
    </citation>
    <scope>NUCLEOTIDE SEQUENCE [LARGE SCALE GENOMIC DNA]</scope>
    <source>
        <strain evidence="7">TK-2024</strain>
        <tissue evidence="7">Old leaves</tissue>
    </source>
</reference>
<name>A0ABR2F629_9ROSI</name>
<evidence type="ECO:0000256" key="3">
    <source>
        <dbReference type="ARBA" id="ARBA00022833"/>
    </source>
</evidence>
<evidence type="ECO:0000313" key="7">
    <source>
        <dbReference type="EMBL" id="KAK8572473.1"/>
    </source>
</evidence>
<dbReference type="Proteomes" id="UP001472677">
    <property type="component" value="Unassembled WGS sequence"/>
</dbReference>
<keyword evidence="4" id="KW-0812">Transmembrane</keyword>
<organism evidence="7 8">
    <name type="scientific">Hibiscus sabdariffa</name>
    <name type="common">roselle</name>
    <dbReference type="NCBI Taxonomy" id="183260"/>
    <lineage>
        <taxon>Eukaryota</taxon>
        <taxon>Viridiplantae</taxon>
        <taxon>Streptophyta</taxon>
        <taxon>Embryophyta</taxon>
        <taxon>Tracheophyta</taxon>
        <taxon>Spermatophyta</taxon>
        <taxon>Magnoliopsida</taxon>
        <taxon>eudicotyledons</taxon>
        <taxon>Gunneridae</taxon>
        <taxon>Pentapetalae</taxon>
        <taxon>rosids</taxon>
        <taxon>malvids</taxon>
        <taxon>Malvales</taxon>
        <taxon>Malvaceae</taxon>
        <taxon>Malvoideae</taxon>
        <taxon>Hibiscus</taxon>
    </lineage>
</organism>
<sequence>MFRSGLVPLPIAHPAQLPRLRDNWARFILPLTIWICGMSFFHVAFPLSVVLRFGCYGDRHMVLGPSSSVLLKANPVFVQHVEVRDEDGEGALVYGFSEKPELNKEVKWSSSSYLTVGSYSWKGYTLWLNKGSKICMRWATQTTALNDIQIVLVKGERRQDILLPTVTFPFISLFLNEQVIGKQAEYTIDEDDKYYVGVVNSSPKSIMMTYNLSVTSMVYDVLKAKNMCSTLNGSCRIDLQSPNTHYVVVSTADDSEIDGVYVELSFVARFVPYIVILGFPIIVVLLVLKWLAACVSEANVWTEKPIPLIYKMTAEEDHETGSSEGLYDSKVCIICYEEERSGFFVPCGHCATCHACAQRSKDSDGLLLFPIKQHRK</sequence>
<accession>A0ABR2F629</accession>
<feature type="transmembrane region" description="Helical" evidence="4">
    <location>
        <begin position="270"/>
        <end position="292"/>
    </location>
</feature>
<proteinExistence type="predicted"/>
<dbReference type="Gene3D" id="3.30.40.10">
    <property type="entry name" value="Zinc/RING finger domain, C3HC4 (zinc finger)"/>
    <property type="match status" value="1"/>
</dbReference>
<feature type="domain" description="E3 ubiquitin-protein ligase APD1-4 middle" evidence="6">
    <location>
        <begin position="184"/>
        <end position="287"/>
    </location>
</feature>
<dbReference type="PANTHER" id="PTHR46858">
    <property type="entry name" value="OS05G0521000 PROTEIN"/>
    <property type="match status" value="1"/>
</dbReference>
<dbReference type="InterPro" id="IPR032008">
    <property type="entry name" value="APD1-4_N"/>
</dbReference>
<keyword evidence="4" id="KW-1133">Transmembrane helix</keyword>
<comment type="caution">
    <text evidence="7">The sequence shown here is derived from an EMBL/GenBank/DDBJ whole genome shotgun (WGS) entry which is preliminary data.</text>
</comment>
<evidence type="ECO:0000259" key="5">
    <source>
        <dbReference type="Pfam" id="PF16040"/>
    </source>
</evidence>
<evidence type="ECO:0000256" key="4">
    <source>
        <dbReference type="SAM" id="Phobius"/>
    </source>
</evidence>
<keyword evidence="4" id="KW-0472">Membrane</keyword>
<evidence type="ECO:0000259" key="6">
    <source>
        <dbReference type="Pfam" id="PF16041"/>
    </source>
</evidence>
<dbReference type="Pfam" id="PF16040">
    <property type="entry name" value="APD1-4_N"/>
    <property type="match status" value="1"/>
</dbReference>
<evidence type="ECO:0000256" key="1">
    <source>
        <dbReference type="ARBA" id="ARBA00022723"/>
    </source>
</evidence>
<keyword evidence="3" id="KW-0862">Zinc</keyword>
<evidence type="ECO:0000256" key="2">
    <source>
        <dbReference type="ARBA" id="ARBA00022771"/>
    </source>
</evidence>
<gene>
    <name evidence="7" type="ORF">V6N12_028526</name>
</gene>
<dbReference type="PANTHER" id="PTHR46858:SF6">
    <property type="entry name" value="LIGASE, PUTATIVE-RELATED"/>
    <property type="match status" value="1"/>
</dbReference>
<dbReference type="InterPro" id="IPR032010">
    <property type="entry name" value="APD1-4_M"/>
</dbReference>
<evidence type="ECO:0000313" key="8">
    <source>
        <dbReference type="Proteomes" id="UP001472677"/>
    </source>
</evidence>
<dbReference type="EMBL" id="JBBPBM010000008">
    <property type="protein sequence ID" value="KAK8572473.1"/>
    <property type="molecule type" value="Genomic_DNA"/>
</dbReference>
<keyword evidence="8" id="KW-1185">Reference proteome</keyword>
<protein>
    <submittedName>
        <fullName evidence="7">Uncharacterized protein</fullName>
    </submittedName>
</protein>
<dbReference type="Pfam" id="PF16041">
    <property type="entry name" value="APD1-4_M"/>
    <property type="match status" value="1"/>
</dbReference>